<reference evidence="2 3" key="1">
    <citation type="submission" date="2016-06" db="EMBL/GenBank/DDBJ databases">
        <title>The Draft Genome Sequence and Annotation of the Desert Woodrat Neotoma lepida.</title>
        <authorList>
            <person name="Campbell M."/>
            <person name="Oakeson K.F."/>
            <person name="Yandell M."/>
            <person name="Halpert J.R."/>
            <person name="Dearing D."/>
        </authorList>
    </citation>
    <scope>NUCLEOTIDE SEQUENCE [LARGE SCALE GENOMIC DNA]</scope>
    <source>
        <strain evidence="2">417</strain>
        <tissue evidence="2">Liver</tissue>
    </source>
</reference>
<organism evidence="2 3">
    <name type="scientific">Neotoma lepida</name>
    <name type="common">Desert woodrat</name>
    <dbReference type="NCBI Taxonomy" id="56216"/>
    <lineage>
        <taxon>Eukaryota</taxon>
        <taxon>Metazoa</taxon>
        <taxon>Chordata</taxon>
        <taxon>Craniata</taxon>
        <taxon>Vertebrata</taxon>
        <taxon>Euteleostomi</taxon>
        <taxon>Mammalia</taxon>
        <taxon>Eutheria</taxon>
        <taxon>Euarchontoglires</taxon>
        <taxon>Glires</taxon>
        <taxon>Rodentia</taxon>
        <taxon>Myomorpha</taxon>
        <taxon>Muroidea</taxon>
        <taxon>Cricetidae</taxon>
        <taxon>Neotominae</taxon>
        <taxon>Neotoma</taxon>
    </lineage>
</organism>
<dbReference type="AlphaFoldDB" id="A0A1A6FVS3"/>
<name>A0A1A6FVS3_NEOLE</name>
<feature type="compositionally biased region" description="Basic and acidic residues" evidence="1">
    <location>
        <begin position="185"/>
        <end position="194"/>
    </location>
</feature>
<comment type="caution">
    <text evidence="2">The sequence shown here is derived from an EMBL/GenBank/DDBJ whole genome shotgun (WGS) entry which is preliminary data.</text>
</comment>
<feature type="compositionally biased region" description="Basic residues" evidence="1">
    <location>
        <begin position="195"/>
        <end position="204"/>
    </location>
</feature>
<dbReference type="Proteomes" id="UP000092124">
    <property type="component" value="Unassembled WGS sequence"/>
</dbReference>
<dbReference type="STRING" id="56216.A0A1A6FVS3"/>
<keyword evidence="3" id="KW-1185">Reference proteome</keyword>
<accession>A0A1A6FVS3</accession>
<feature type="compositionally biased region" description="Basic residues" evidence="1">
    <location>
        <begin position="167"/>
        <end position="184"/>
    </location>
</feature>
<sequence>MASENFMCLTSENAEIPDDFVELQLLNVEEVSVETSATQTVDDVGVDWAHGGHYCSPPTPLQPPPDNTLSNGDHDQETVVLQTQEEGIGYQDSDNLLFGAEFESQIVLPALNEDDYLQLTTASFPDFMVEEDGQGELSPYEGDLCSLATLIEASAEEGEQRKLWKEQKRRKRRKEQKRRKRQKEQKRWKQWKEQKRWKRRKEQKRQKEREQQKQRKSRLTTHLLIIPNI</sequence>
<feature type="region of interest" description="Disordered" evidence="1">
    <location>
        <begin position="158"/>
        <end position="229"/>
    </location>
</feature>
<evidence type="ECO:0000313" key="3">
    <source>
        <dbReference type="Proteomes" id="UP000092124"/>
    </source>
</evidence>
<proteinExistence type="predicted"/>
<evidence type="ECO:0000256" key="1">
    <source>
        <dbReference type="SAM" id="MobiDB-lite"/>
    </source>
</evidence>
<dbReference type="EMBL" id="LZPO01117293">
    <property type="protein sequence ID" value="OBS57227.1"/>
    <property type="molecule type" value="Genomic_DNA"/>
</dbReference>
<protein>
    <submittedName>
        <fullName evidence="2">Uncharacterized protein</fullName>
    </submittedName>
</protein>
<gene>
    <name evidence="2" type="ORF">A6R68_11649</name>
</gene>
<evidence type="ECO:0000313" key="2">
    <source>
        <dbReference type="EMBL" id="OBS57227.1"/>
    </source>
</evidence>